<dbReference type="Gene3D" id="1.10.287.70">
    <property type="match status" value="1"/>
</dbReference>
<keyword evidence="6 16" id="KW-0732">Signal</keyword>
<dbReference type="GO" id="GO:0005886">
    <property type="term" value="C:plasma membrane"/>
    <property type="evidence" value="ECO:0007669"/>
    <property type="project" value="UniProtKB-SubCell"/>
</dbReference>
<dbReference type="InterPro" id="IPR013783">
    <property type="entry name" value="Ig-like_fold"/>
</dbReference>
<evidence type="ECO:0000256" key="6">
    <source>
        <dbReference type="ARBA" id="ARBA00022729"/>
    </source>
</evidence>
<dbReference type="RefSeq" id="XP_028966763.1">
    <property type="nucleotide sequence ID" value="XM_029110930.1"/>
</dbReference>
<feature type="transmembrane region" description="Helical" evidence="15">
    <location>
        <begin position="2807"/>
        <end position="2829"/>
    </location>
</feature>
<dbReference type="SMART" id="SM00303">
    <property type="entry name" value="GPS"/>
    <property type="match status" value="1"/>
</dbReference>
<feature type="transmembrane region" description="Helical" evidence="15">
    <location>
        <begin position="2325"/>
        <end position="2352"/>
    </location>
</feature>
<dbReference type="SMART" id="SM00089">
    <property type="entry name" value="PKD"/>
    <property type="match status" value="3"/>
</dbReference>
<dbReference type="InterPro" id="IPR000601">
    <property type="entry name" value="PKD_dom"/>
</dbReference>
<keyword evidence="5 15" id="KW-0812">Transmembrane</keyword>
<feature type="disulfide bond" evidence="12">
    <location>
        <begin position="2522"/>
        <end position="2535"/>
    </location>
</feature>
<evidence type="ECO:0000256" key="8">
    <source>
        <dbReference type="ARBA" id="ARBA00023069"/>
    </source>
</evidence>
<evidence type="ECO:0000256" key="7">
    <source>
        <dbReference type="ARBA" id="ARBA00022989"/>
    </source>
</evidence>
<dbReference type="InterPro" id="IPR000203">
    <property type="entry name" value="GPS"/>
</dbReference>
<reference evidence="20" key="1">
    <citation type="submission" date="2025-08" db="UniProtKB">
        <authorList>
            <consortium name="RefSeq"/>
        </authorList>
    </citation>
    <scope>IDENTIFICATION</scope>
</reference>
<dbReference type="PROSITE" id="PS50095">
    <property type="entry name" value="PLAT"/>
    <property type="match status" value="1"/>
</dbReference>
<dbReference type="CDD" id="cd00146">
    <property type="entry name" value="PKD"/>
    <property type="match status" value="2"/>
</dbReference>
<dbReference type="InterPro" id="IPR003915">
    <property type="entry name" value="PKD_2"/>
</dbReference>
<comment type="similarity">
    <text evidence="3">Belongs to the polycystin family.</text>
</comment>
<dbReference type="GO" id="GO:0050982">
    <property type="term" value="P:detection of mechanical stimulus"/>
    <property type="evidence" value="ECO:0007669"/>
    <property type="project" value="TreeGrafter"/>
</dbReference>
<feature type="transmembrane region" description="Helical" evidence="15">
    <location>
        <begin position="2767"/>
        <end position="2787"/>
    </location>
</feature>
<evidence type="ECO:0000313" key="20">
    <source>
        <dbReference type="RefSeq" id="XP_028966763.1"/>
    </source>
</evidence>
<feature type="transmembrane region" description="Helical" evidence="15">
    <location>
        <begin position="2717"/>
        <end position="2735"/>
    </location>
</feature>
<feature type="transmembrane region" description="Helical" evidence="15">
    <location>
        <begin position="2677"/>
        <end position="2697"/>
    </location>
</feature>
<dbReference type="PANTHER" id="PTHR10877:SF150">
    <property type="entry name" value="REJ DOMAIN-CONTAINING PROTEIN"/>
    <property type="match status" value="1"/>
</dbReference>
<evidence type="ECO:0000256" key="1">
    <source>
        <dbReference type="ARBA" id="ARBA00004138"/>
    </source>
</evidence>
<name>A0AAJ7SF47_9ACAR</name>
<feature type="transmembrane region" description="Helical" evidence="15">
    <location>
        <begin position="2417"/>
        <end position="2437"/>
    </location>
</feature>
<feature type="domain" description="PKD" evidence="17">
    <location>
        <begin position="512"/>
        <end position="580"/>
    </location>
</feature>
<evidence type="ECO:0000313" key="19">
    <source>
        <dbReference type="Proteomes" id="UP000694867"/>
    </source>
</evidence>
<evidence type="ECO:0000259" key="18">
    <source>
        <dbReference type="PROSITE" id="PS50095"/>
    </source>
</evidence>
<evidence type="ECO:0000259" key="17">
    <source>
        <dbReference type="PROSITE" id="PS50093"/>
    </source>
</evidence>
<dbReference type="Gene3D" id="2.60.60.20">
    <property type="entry name" value="PLAT/LH2 domain"/>
    <property type="match status" value="1"/>
</dbReference>
<dbReference type="SUPFAM" id="SSF49299">
    <property type="entry name" value="PKD domain"/>
    <property type="match status" value="2"/>
</dbReference>
<dbReference type="GO" id="GO:0005509">
    <property type="term" value="F:calcium ion binding"/>
    <property type="evidence" value="ECO:0007669"/>
    <property type="project" value="InterPro"/>
</dbReference>
<feature type="chain" id="PRO_5042521179" evidence="16">
    <location>
        <begin position="26"/>
        <end position="3024"/>
    </location>
</feature>
<comment type="subcellular location">
    <subcellularLocation>
        <location evidence="2">Cell membrane</location>
        <topology evidence="2">Multi-pass membrane protein</topology>
    </subcellularLocation>
    <subcellularLocation>
        <location evidence="1">Cell projection</location>
        <location evidence="1">Cilium</location>
    </subcellularLocation>
</comment>
<dbReference type="Pfam" id="PF01477">
    <property type="entry name" value="PLAT"/>
    <property type="match status" value="1"/>
</dbReference>
<dbReference type="SUPFAM" id="SSF49723">
    <property type="entry name" value="Lipase/lipooxygenase domain (PLAT/LH2 domain)"/>
    <property type="match status" value="1"/>
</dbReference>
<evidence type="ECO:0000256" key="5">
    <source>
        <dbReference type="ARBA" id="ARBA00022692"/>
    </source>
</evidence>
<dbReference type="SMART" id="SM00308">
    <property type="entry name" value="LH2"/>
    <property type="match status" value="1"/>
</dbReference>
<feature type="domain" description="PLAT" evidence="18">
    <location>
        <begin position="1987"/>
        <end position="2106"/>
    </location>
</feature>
<accession>A0AAJ7SF47</accession>
<keyword evidence="11" id="KW-0966">Cell projection</keyword>
<evidence type="ECO:0000256" key="10">
    <source>
        <dbReference type="ARBA" id="ARBA00023180"/>
    </source>
</evidence>
<dbReference type="FunFam" id="1.10.287.70:FF:000086">
    <property type="entry name" value="Polycystic kidney disease 2"/>
    <property type="match status" value="1"/>
</dbReference>
<keyword evidence="10" id="KW-0325">Glycoprotein</keyword>
<keyword evidence="4" id="KW-1003">Cell membrane</keyword>
<dbReference type="KEGG" id="goe:100905472"/>
<feature type="transmembrane region" description="Helical" evidence="15">
    <location>
        <begin position="2293"/>
        <end position="2313"/>
    </location>
</feature>
<evidence type="ECO:0000256" key="3">
    <source>
        <dbReference type="ARBA" id="ARBA00007200"/>
    </source>
</evidence>
<evidence type="ECO:0000256" key="14">
    <source>
        <dbReference type="SAM" id="MobiDB-lite"/>
    </source>
</evidence>
<gene>
    <name evidence="20" type="primary">LOC100905472</name>
</gene>
<dbReference type="GO" id="GO:0005929">
    <property type="term" value="C:cilium"/>
    <property type="evidence" value="ECO:0007669"/>
    <property type="project" value="UniProtKB-SubCell"/>
</dbReference>
<dbReference type="PROSITE" id="PS50093">
    <property type="entry name" value="PKD"/>
    <property type="match status" value="1"/>
</dbReference>
<evidence type="ECO:0000256" key="4">
    <source>
        <dbReference type="ARBA" id="ARBA00022475"/>
    </source>
</evidence>
<dbReference type="InterPro" id="IPR035986">
    <property type="entry name" value="PKD_dom_sf"/>
</dbReference>
<dbReference type="GeneID" id="100905472"/>
<dbReference type="Pfam" id="PF02010">
    <property type="entry name" value="REJ"/>
    <property type="match status" value="1"/>
</dbReference>
<evidence type="ECO:0000256" key="15">
    <source>
        <dbReference type="SAM" id="Phobius"/>
    </source>
</evidence>
<dbReference type="InterPro" id="IPR051223">
    <property type="entry name" value="Polycystin"/>
</dbReference>
<feature type="region of interest" description="Disordered" evidence="14">
    <location>
        <begin position="2379"/>
        <end position="2400"/>
    </location>
</feature>
<keyword evidence="7 15" id="KW-1133">Transmembrane helix</keyword>
<dbReference type="Gene3D" id="2.60.40.10">
    <property type="entry name" value="Immunoglobulins"/>
    <property type="match status" value="2"/>
</dbReference>
<evidence type="ECO:0000256" key="9">
    <source>
        <dbReference type="ARBA" id="ARBA00023136"/>
    </source>
</evidence>
<dbReference type="InterPro" id="IPR002859">
    <property type="entry name" value="PKD/REJ-like"/>
</dbReference>
<feature type="signal peptide" evidence="16">
    <location>
        <begin position="1"/>
        <end position="25"/>
    </location>
</feature>
<dbReference type="InterPro" id="IPR036392">
    <property type="entry name" value="PLAT/LH2_dom_sf"/>
</dbReference>
<dbReference type="Pfam" id="PF01825">
    <property type="entry name" value="GPS"/>
    <property type="match status" value="1"/>
</dbReference>
<feature type="transmembrane region" description="Helical" evidence="15">
    <location>
        <begin position="2193"/>
        <end position="2215"/>
    </location>
</feature>
<evidence type="ECO:0000256" key="12">
    <source>
        <dbReference type="PIRSR" id="PIRSR603915-2"/>
    </source>
</evidence>
<dbReference type="InterPro" id="IPR046338">
    <property type="entry name" value="GAIN_dom_sf"/>
</dbReference>
<dbReference type="GO" id="GO:0005262">
    <property type="term" value="F:calcium channel activity"/>
    <property type="evidence" value="ECO:0007669"/>
    <property type="project" value="TreeGrafter"/>
</dbReference>
<protein>
    <submittedName>
        <fullName evidence="20">Uncharacterized protein LOC100905472</fullName>
    </submittedName>
</protein>
<dbReference type="PRINTS" id="PR01433">
    <property type="entry name" value="POLYCYSTIN2"/>
</dbReference>
<evidence type="ECO:0000256" key="2">
    <source>
        <dbReference type="ARBA" id="ARBA00004651"/>
    </source>
</evidence>
<keyword evidence="9 15" id="KW-0472">Membrane</keyword>
<organism evidence="19 20">
    <name type="scientific">Galendromus occidentalis</name>
    <name type="common">western predatory mite</name>
    <dbReference type="NCBI Taxonomy" id="34638"/>
    <lineage>
        <taxon>Eukaryota</taxon>
        <taxon>Metazoa</taxon>
        <taxon>Ecdysozoa</taxon>
        <taxon>Arthropoda</taxon>
        <taxon>Chelicerata</taxon>
        <taxon>Arachnida</taxon>
        <taxon>Acari</taxon>
        <taxon>Parasitiformes</taxon>
        <taxon>Mesostigmata</taxon>
        <taxon>Gamasina</taxon>
        <taxon>Phytoseioidea</taxon>
        <taxon>Phytoseiidae</taxon>
        <taxon>Typhlodrominae</taxon>
        <taxon>Galendromus</taxon>
    </lineage>
</organism>
<dbReference type="InterPro" id="IPR046791">
    <property type="entry name" value="Polycystin_dom"/>
</dbReference>
<feature type="compositionally biased region" description="Low complexity" evidence="14">
    <location>
        <begin position="3014"/>
        <end position="3024"/>
    </location>
</feature>
<feature type="transmembrane region" description="Helical" evidence="15">
    <location>
        <begin position="2869"/>
        <end position="2891"/>
    </location>
</feature>
<evidence type="ECO:0000256" key="13">
    <source>
        <dbReference type="PROSITE-ProRule" id="PRU00152"/>
    </source>
</evidence>
<sequence>MARSSRVKKRLLVALVICLIPEALALKDGDCLRSDAATSFVNTPGGYDPTTGVGKERCSSLCAGIPMPYAGIQDGKFCLCSDDPFVEKAVAAKDEVCDKHPFAVRFYFSSLFTPIENMRVMPSQSLVNVGEEVTFHIAVSSGKEADVLIDFGDGSQGINGSLSMEPKYVYWKPGRYDVQVMAKPKTAHDIYTAFAHTTVVVTTSPEERHVSWSCPALVEPNAKFECRLDVLKGTDLSLDFMPGDGSGTKTRRIPDVYPTVVGENVPQFRTPSVVVSEEDAADSAVLPRARVLRAGRVFAFQGFGATQGKLEMLLLRPACSGCVFEQDVVKCESQTNLCMSKMSCIDYDMCPKRDVSEIYKIISVVPVQVKEGYFVHKLPKPLAVEAGDIFGFTTTGGRLAFRRVSTEVSDLTKRNAMKGQAVRTDDLMLKDQRFLIAALVYTPMNLTFEYQYEEAGSYEVAVSLKNSHHEQIIRKMADVSSQQKLTAFKLDISQNQIPTGTEVTAIAKMFGGSDVTMTWNFGDGHIEKQDVTTATTGQKFTKNHKYAEPGVYIIQVNSSNLHGSFVARRSVVVQRPVTESWEVFSNAPVIIPEPVHLTLTYPKTAKLPTDATVRINFGDKQKDKWKVPNEVEDKISQKFVHTYLKPGFYNIQINISNQISHHVLTERVEIATRAQGLTAKMQFQREDGGEFLNGLGTQGDIFLTTRPITVSIKLAAGLVENFFLETKKGQLLANGTASQRQYELSFQKPGQYDIFVYAWNHVQHRTDPYILSFRVMEPIEGLSVYMNETTPKDEYIRNFVVSFMLKGSDTCVVVDYGDSTALRAYGSRSQCFSRYKPEEFEFEGDLANPLLLTNIYDRGFDYAFTLTAFNEISDEVRSFNFTVNNEPCKAPVLKIRNQVLDVNNASFWYRNKAVELYTFTELECNISIDVSRRWEAFLVDPENDGRVIHEIDIRELDSFTKSMLYVPEFFFDPGFYKLRYNVNMSAPTARPPMFHRKWVETFIEIKPSLIIPQMSEGAQSRVTRGFPQTLALNPANYSINPDDPDDMEFSITWYCRRVGLGEQIDRSLPHDKQPIVNPLYHRLKDLPGILKQGRSFDPKAYLAKENARDDGGCFGTGPGRINISTGFLEWSTLLFFKPNETYEVLVHIDKGDRPPSWGAIQVVLLEQVPPSITVKCQTEKLCYPFEPIGQKINPVRVGLTGVCSENCDGELVYTWEVFGSENETEVPLEDAPQYLVGANELKMALSDDFFKIYYPMFGDFIAKLTVANEYGVSGVSDLFLHINKPPQDGSCSFSPQEGRALLDKFTASCSGWTDPEGFDIEFFAFWVRNMENDVLTFLTYGPDHTVHLMLPYGDFLVGADIKDKEGATTRLNMTRIQTRLPTKTEFENYLNDRSLDNADAAGDQAKMNQMSQAITSLMNVRLHDDYENEIELDYNNTELMDKEIEEQAILRSRMIRSVSSIMNVDTLNSIEQVGSALTAIAGDGTGVDNEGKELIIKLLRKTVKLAKTMKVEAPQQLLDFCMYAVGTMGGIVARMTQQLLEGTVMPTDRAKAINIEYDTEIALEGEEEKEALFDGTMPMDKALERAVVLEERKAAEAQITTMIQLTVDMVLAILRNIIVGERPLEFSAPSGLAMTISMFSGGALSGKAIQHGDAVYVFPGVCDMLANQASCAGNETLGIMAVSWPAILQSYGGSVDVLSKDSKTLQLIVLDDSLTPIDISNTTDHFTIIVPRKSSGENGTGLPEPIHFSPEPKWNEQMVYHQFLVPKPDSAVNIEITPDSPDHSRLLVYIKHREKPLLHNFDMVFNLSQARNANGTYDIFLDNFAIDNRTGFFYIGITETNVTVPVTETTVNGSAYFNLTESEVVRQLSTDYSIRIYTSGCYFFNKKSKTWSGEGCFVDNANYLATYCKCDHLTSFGSGFFVVPNTIDFAYVFANAGFADNVTIYMCVILTMLIYLMLLIWARREDLRDNEKLCAHPLPDNDHRDNYLYELTVFTGDKDGAATDSRIFFILSGDDDETDARSFGDSKSKLFRRGGQDTFVMACPKPLGRLNYMRIWHDNSGKGKFRSWYLKFISIRDVQTNARYDFIANRWFAVEKDDGQVDRLLPVAGKEEATEFNHLFQLKSQKNLADGHLWFSVFLRPPKSRFTRCQRVSCCIALLYLSMLVNAMWYGRVPSKPSASALNIGPFALSPEQVGVGVLANLIVFPPTFLMITLFRKARLRRKRPNRIVEALKKQRKNSLIVGRGSSNKATDSTTDLMQAKDGSETDINMVTMKKDRKKKASKKKTLPYWCRYVAWSVCLLSIFTSVFFIWAYGVQFGDEKTRKWITSLLVSFFTSVLITQPIKVFMTAIILSALFKSPEKDEDDDDEEEAFSGAAGLYHSGTSATSARRRNYKPPQRGELDHVREERMKELKMSEILREIFSYLLFLWLLTVLSYGNRDPNAYYMQMNLKNEFINNPKFMEISSTDGFYNYLRETVVPQLKIGDWYNGQQPFGLRGFINDRVNRIMGYGVLRQIRARPNSCKVEKLMRNVVSQCRGQSSLIKEDKKLYEPKWVALPKNKTVLLDPKNLTDEEWRHKKAKELHGLPFWGKLDVYGGGGYVMRLRGTRENIIKRINELEVSDWIDGGTRAVFVEFSVYNAQVNLFGVVTIIAEYHPGGGVVPNYRIDAIRLMRYHQGFGLFVLLCEISFIGFIVYFTVREVKSFRALRLDYMRSYWNIAELVVLGLSYSCMFFYISRMAMTRKILKVFERSSGNAYVKLQRVAAVDEVFSYLMSFLIFISILKFTKLLRFNKRIGVLYSTLSQCSKDLSSFFVVFWVIFLAFTQVFYVILGTKMKEFSSFVTSAETCFDMARGHFKFDEISMASPVIGPMVFFVFAFITSVILLNLFVTLIISSFQSVKADIEKQCNDYEIISFMGRKVKGFFGMGKGDAIPSAKPLTVDSQIHAFPEKVDRLLGFINEVYLDGEIVLDNKNRLKVLYKAPETRSASGAQPSMFEWVEVNKSANSSSKSSRKGTGRSSTGQRRRY</sequence>
<dbReference type="Pfam" id="PF08016">
    <property type="entry name" value="PKD_channel"/>
    <property type="match status" value="1"/>
</dbReference>
<feature type="region of interest" description="Disordered" evidence="14">
    <location>
        <begin position="3000"/>
        <end position="3024"/>
    </location>
</feature>
<dbReference type="Pfam" id="PF20519">
    <property type="entry name" value="Polycystin_dom"/>
    <property type="match status" value="1"/>
</dbReference>
<proteinExistence type="inferred from homology"/>
<dbReference type="Gene3D" id="2.60.220.50">
    <property type="match status" value="1"/>
</dbReference>
<dbReference type="PANTHER" id="PTHR10877">
    <property type="entry name" value="POLYCYSTIN FAMILY MEMBER"/>
    <property type="match status" value="1"/>
</dbReference>
<dbReference type="InterPro" id="IPR001024">
    <property type="entry name" value="PLAT/LH2_dom"/>
</dbReference>
<dbReference type="InterPro" id="IPR013122">
    <property type="entry name" value="PKD1_2_channel"/>
</dbReference>
<dbReference type="Pfam" id="PF00801">
    <property type="entry name" value="PKD"/>
    <property type="match status" value="2"/>
</dbReference>
<keyword evidence="8" id="KW-0969">Cilium</keyword>
<evidence type="ECO:0000256" key="16">
    <source>
        <dbReference type="SAM" id="SignalP"/>
    </source>
</evidence>
<evidence type="ECO:0000256" key="11">
    <source>
        <dbReference type="ARBA" id="ARBA00023273"/>
    </source>
</evidence>
<dbReference type="FunFam" id="2.60.60.20:FF:000034">
    <property type="entry name" value="Pkd1l2, putative"/>
    <property type="match status" value="1"/>
</dbReference>
<keyword evidence="19" id="KW-1185">Reference proteome</keyword>
<feature type="transmembrane region" description="Helical" evidence="15">
    <location>
        <begin position="2152"/>
        <end position="2173"/>
    </location>
</feature>
<dbReference type="Proteomes" id="UP000694867">
    <property type="component" value="Unplaced"/>
</dbReference>
<feature type="transmembrane region" description="Helical" evidence="15">
    <location>
        <begin position="1942"/>
        <end position="1962"/>
    </location>
</feature>
<dbReference type="InterPro" id="IPR022409">
    <property type="entry name" value="PKD/Chitinase_dom"/>
</dbReference>
<comment type="caution">
    <text evidence="13">Lacks conserved residue(s) required for the propagation of feature annotation.</text>
</comment>